<dbReference type="PIRSF" id="PIRSF500136">
    <property type="entry name" value="UDP_ManNAc_DH"/>
    <property type="match status" value="1"/>
</dbReference>
<dbReference type="SUPFAM" id="SSF51735">
    <property type="entry name" value="NAD(P)-binding Rossmann-fold domains"/>
    <property type="match status" value="1"/>
</dbReference>
<keyword evidence="7" id="KW-1185">Reference proteome</keyword>
<proteinExistence type="inferred from homology"/>
<protein>
    <submittedName>
        <fullName evidence="6">GDP-mannose dehydrogenase</fullName>
    </submittedName>
</protein>
<sequence length="427" mass="47110">MKNYKIGVVGLGYVGLPVAVGFGKVRQVVGFDISNKRIKELAAGIDVTNEVTSYELAHTNIQYTSDPEELAQCNFIIVSVPTPINTDNQPDLTPILSASKMIGQHLKPGTIVVYESTVYPGLTEEECIPVLERFSSLREGVDFHVGYSPERINPGDKKRSFTTIQKIVAGQTSFITNRIAEVYELVVTAGVYKAPSIKVAEAAKIIENTQRDINIAFMNELALLFDALDINTSEVLKAAGTKWNFLNFTPGLVGGHCIGVDPYYLTYKAQQVGYNPELILAGRRLNDAFPEHMASMIVKKLHAQGVILQDALVTVLGVTFKENIPDIRNTKVAALVRELEAYGVSIQVHDPHADAEEVYEHYQLRLSKESELVKSDAVVVAVAHDEYIEKSWPYLTTLLAKEDGIVVDIKSCLDPTCKPALVTHFNF</sequence>
<dbReference type="GO" id="GO:0000271">
    <property type="term" value="P:polysaccharide biosynthetic process"/>
    <property type="evidence" value="ECO:0007669"/>
    <property type="project" value="InterPro"/>
</dbReference>
<keyword evidence="2" id="KW-0560">Oxidoreductase</keyword>
<dbReference type="Pfam" id="PF03721">
    <property type="entry name" value="UDPG_MGDP_dh_N"/>
    <property type="match status" value="1"/>
</dbReference>
<dbReference type="InterPro" id="IPR028359">
    <property type="entry name" value="UDP_ManNAc/GlcNAc_DH"/>
</dbReference>
<dbReference type="Gene3D" id="3.40.50.720">
    <property type="entry name" value="NAD(P)-binding Rossmann-like Domain"/>
    <property type="match status" value="2"/>
</dbReference>
<evidence type="ECO:0000313" key="6">
    <source>
        <dbReference type="EMBL" id="RUS58330.1"/>
    </source>
</evidence>
<dbReference type="InterPro" id="IPR014027">
    <property type="entry name" value="UDP-Glc/GDP-Man_DH_C"/>
</dbReference>
<dbReference type="InterPro" id="IPR008927">
    <property type="entry name" value="6-PGluconate_DH-like_C_sf"/>
</dbReference>
<accession>A0A433RYH9</accession>
<name>A0A433RYH9_9BACL</name>
<dbReference type="NCBIfam" id="TIGR03026">
    <property type="entry name" value="NDP-sugDHase"/>
    <property type="match status" value="1"/>
</dbReference>
<dbReference type="Pfam" id="PF03720">
    <property type="entry name" value="UDPG_MGDP_dh_C"/>
    <property type="match status" value="1"/>
</dbReference>
<dbReference type="InterPro" id="IPR014026">
    <property type="entry name" value="UDP-Glc/GDP-Man_DH_dimer"/>
</dbReference>
<dbReference type="Pfam" id="PF00984">
    <property type="entry name" value="UDPG_MGDP_dh"/>
    <property type="match status" value="1"/>
</dbReference>
<evidence type="ECO:0000256" key="1">
    <source>
        <dbReference type="ARBA" id="ARBA00006601"/>
    </source>
</evidence>
<dbReference type="GO" id="GO:0016616">
    <property type="term" value="F:oxidoreductase activity, acting on the CH-OH group of donors, NAD or NADP as acceptor"/>
    <property type="evidence" value="ECO:0007669"/>
    <property type="project" value="InterPro"/>
</dbReference>
<dbReference type="InterPro" id="IPR036220">
    <property type="entry name" value="UDP-Glc/GDP-Man_DH_C_sf"/>
</dbReference>
<organism evidence="6 7">
    <name type="scientific">Candidatus Kurthia intestinigallinarum</name>
    <dbReference type="NCBI Taxonomy" id="1562256"/>
    <lineage>
        <taxon>Bacteria</taxon>
        <taxon>Bacillati</taxon>
        <taxon>Bacillota</taxon>
        <taxon>Bacilli</taxon>
        <taxon>Bacillales</taxon>
        <taxon>Caryophanaceae</taxon>
        <taxon>Kurthia</taxon>
    </lineage>
</organism>
<dbReference type="SUPFAM" id="SSF48179">
    <property type="entry name" value="6-phosphogluconate dehydrogenase C-terminal domain-like"/>
    <property type="match status" value="1"/>
</dbReference>
<dbReference type="Proteomes" id="UP000288623">
    <property type="component" value="Unassembled WGS sequence"/>
</dbReference>
<dbReference type="AlphaFoldDB" id="A0A433RYH9"/>
<reference evidence="6 7" key="1">
    <citation type="submission" date="2014-11" db="EMBL/GenBank/DDBJ databases">
        <title>Genome sequence and analysis of novel Kurthia sp.</title>
        <authorList>
            <person name="Lawson J.N."/>
            <person name="Gonzalez J.E."/>
            <person name="Rinauldi L."/>
            <person name="Xuan Z."/>
            <person name="Firman A."/>
            <person name="Shaddox L."/>
            <person name="Trudeau A."/>
            <person name="Shah S."/>
            <person name="Reiman D."/>
        </authorList>
    </citation>
    <scope>NUCLEOTIDE SEQUENCE [LARGE SCALE GENOMIC DNA]</scope>
    <source>
        <strain evidence="6 7">3B1D</strain>
    </source>
</reference>
<feature type="domain" description="UDP-glucose/GDP-mannose dehydrogenase C-terminal" evidence="5">
    <location>
        <begin position="314"/>
        <end position="415"/>
    </location>
</feature>
<dbReference type="GO" id="GO:0016628">
    <property type="term" value="F:oxidoreductase activity, acting on the CH-CH group of donors, NAD or NADP as acceptor"/>
    <property type="evidence" value="ECO:0007669"/>
    <property type="project" value="InterPro"/>
</dbReference>
<comment type="similarity">
    <text evidence="1 4">Belongs to the UDP-glucose/GDP-mannose dehydrogenase family.</text>
</comment>
<gene>
    <name evidence="6" type="ORF">QI30_01045</name>
</gene>
<evidence type="ECO:0000256" key="2">
    <source>
        <dbReference type="ARBA" id="ARBA00023002"/>
    </source>
</evidence>
<dbReference type="InterPro" id="IPR017476">
    <property type="entry name" value="UDP-Glc/GDP-Man"/>
</dbReference>
<dbReference type="InterPro" id="IPR001732">
    <property type="entry name" value="UDP-Glc/GDP-Man_DH_N"/>
</dbReference>
<comment type="caution">
    <text evidence="6">The sequence shown here is derived from an EMBL/GenBank/DDBJ whole genome shotgun (WGS) entry which is preliminary data.</text>
</comment>
<evidence type="ECO:0000256" key="3">
    <source>
        <dbReference type="ARBA" id="ARBA00023027"/>
    </source>
</evidence>
<dbReference type="SMART" id="SM00984">
    <property type="entry name" value="UDPG_MGDP_dh_C"/>
    <property type="match status" value="1"/>
</dbReference>
<dbReference type="InterPro" id="IPR036291">
    <property type="entry name" value="NAD(P)-bd_dom_sf"/>
</dbReference>
<dbReference type="RefSeq" id="WP_126989094.1">
    <property type="nucleotide sequence ID" value="NZ_JTFC01000005.1"/>
</dbReference>
<keyword evidence="3" id="KW-0520">NAD</keyword>
<dbReference type="GO" id="GO:0051287">
    <property type="term" value="F:NAD binding"/>
    <property type="evidence" value="ECO:0007669"/>
    <property type="project" value="InterPro"/>
</dbReference>
<dbReference type="OrthoDB" id="9803238at2"/>
<dbReference type="PANTHER" id="PTHR43491">
    <property type="entry name" value="UDP-N-ACETYL-D-MANNOSAMINE DEHYDROGENASE"/>
    <property type="match status" value="1"/>
</dbReference>
<evidence type="ECO:0000256" key="4">
    <source>
        <dbReference type="PIRNR" id="PIRNR000124"/>
    </source>
</evidence>
<dbReference type="PIRSF" id="PIRSF000124">
    <property type="entry name" value="UDPglc_GDPman_dh"/>
    <property type="match status" value="1"/>
</dbReference>
<evidence type="ECO:0000259" key="5">
    <source>
        <dbReference type="SMART" id="SM00984"/>
    </source>
</evidence>
<dbReference type="SUPFAM" id="SSF52413">
    <property type="entry name" value="UDP-glucose/GDP-mannose dehydrogenase C-terminal domain"/>
    <property type="match status" value="1"/>
</dbReference>
<evidence type="ECO:0000313" key="7">
    <source>
        <dbReference type="Proteomes" id="UP000288623"/>
    </source>
</evidence>
<dbReference type="PANTHER" id="PTHR43491:SF2">
    <property type="entry name" value="UDP-N-ACETYL-D-MANNOSAMINE DEHYDROGENASE"/>
    <property type="match status" value="1"/>
</dbReference>
<dbReference type="EMBL" id="JTFC01000005">
    <property type="protein sequence ID" value="RUS58330.1"/>
    <property type="molecule type" value="Genomic_DNA"/>
</dbReference>